<dbReference type="PANTHER" id="PTHR10353:SF122">
    <property type="entry name" value="6-PHOSPHO-BETA-GLUCOSIDASE ASCB-RELATED"/>
    <property type="match status" value="1"/>
</dbReference>
<dbReference type="OrthoDB" id="391810at2"/>
<dbReference type="SUPFAM" id="SSF51445">
    <property type="entry name" value="(Trans)glycosidases"/>
    <property type="match status" value="1"/>
</dbReference>
<dbReference type="PRINTS" id="PR00131">
    <property type="entry name" value="GLHYDRLASE1"/>
</dbReference>
<reference evidence="3 4" key="1">
    <citation type="submission" date="2018-02" db="EMBL/GenBank/DDBJ databases">
        <title>Mycoplasma marinum and Mycoplasma todarodis sp. nov., moderately halophilic and psychrotolerant mycoplasmas isolated from cephalopods.</title>
        <authorList>
            <person name="Viver T."/>
        </authorList>
    </citation>
    <scope>NUCLEOTIDE SEQUENCE [LARGE SCALE GENOMIC DNA]</scope>
    <source>
        <strain evidence="3 4">PE</strain>
    </source>
</reference>
<evidence type="ECO:0000313" key="4">
    <source>
        <dbReference type="Proteomes" id="UP000294192"/>
    </source>
</evidence>
<evidence type="ECO:0000256" key="2">
    <source>
        <dbReference type="RuleBase" id="RU003690"/>
    </source>
</evidence>
<name>A0A4V2NHX8_9MOLU</name>
<keyword evidence="1" id="KW-0326">Glycosidase</keyword>
<evidence type="ECO:0000313" key="3">
    <source>
        <dbReference type="EMBL" id="TCG10538.1"/>
    </source>
</evidence>
<keyword evidence="4" id="KW-1185">Reference proteome</keyword>
<gene>
    <name evidence="3" type="ORF">C4B24_04510</name>
</gene>
<dbReference type="GO" id="GO:0016052">
    <property type="term" value="P:carbohydrate catabolic process"/>
    <property type="evidence" value="ECO:0007669"/>
    <property type="project" value="TreeGrafter"/>
</dbReference>
<dbReference type="InterPro" id="IPR001360">
    <property type="entry name" value="Glyco_hydro_1"/>
</dbReference>
<proteinExistence type="inferred from homology"/>
<dbReference type="RefSeq" id="WP_131599572.1">
    <property type="nucleotide sequence ID" value="NZ_CBDBYK010000024.1"/>
</dbReference>
<dbReference type="Pfam" id="PF00232">
    <property type="entry name" value="Glyco_hydro_1"/>
    <property type="match status" value="1"/>
</dbReference>
<dbReference type="GO" id="GO:0008422">
    <property type="term" value="F:beta-glucosidase activity"/>
    <property type="evidence" value="ECO:0007669"/>
    <property type="project" value="TreeGrafter"/>
</dbReference>
<dbReference type="EMBL" id="PSZO01000036">
    <property type="protein sequence ID" value="TCG10538.1"/>
    <property type="molecule type" value="Genomic_DNA"/>
</dbReference>
<comment type="caution">
    <text evidence="3">The sequence shown here is derived from an EMBL/GenBank/DDBJ whole genome shotgun (WGS) entry which is preliminary data.</text>
</comment>
<accession>A0A4V2NHX8</accession>
<dbReference type="PANTHER" id="PTHR10353">
    <property type="entry name" value="GLYCOSYL HYDROLASE"/>
    <property type="match status" value="1"/>
</dbReference>
<organism evidence="3 4">
    <name type="scientific">Mycoplasma marinum</name>
    <dbReference type="NCBI Taxonomy" id="1937190"/>
    <lineage>
        <taxon>Bacteria</taxon>
        <taxon>Bacillati</taxon>
        <taxon>Mycoplasmatota</taxon>
        <taxon>Mollicutes</taxon>
        <taxon>Mycoplasmataceae</taxon>
        <taxon>Mycoplasma</taxon>
    </lineage>
</organism>
<dbReference type="InterPro" id="IPR017853">
    <property type="entry name" value="GH"/>
</dbReference>
<evidence type="ECO:0000256" key="1">
    <source>
        <dbReference type="ARBA" id="ARBA00023295"/>
    </source>
</evidence>
<protein>
    <submittedName>
        <fullName evidence="3">Glycoside hydrolase family 1 protein</fullName>
    </submittedName>
</protein>
<keyword evidence="3" id="KW-0378">Hydrolase</keyword>
<dbReference type="Gene3D" id="3.20.20.80">
    <property type="entry name" value="Glycosidases"/>
    <property type="match status" value="1"/>
</dbReference>
<sequence length="498" mass="58562">MKKFKNDFIFSTSTCSFQIEGGRNKGGRKQSIWDKFTIENYYIPKEGEAAREINSIDVASNFYERYEQDAKIMKHLGVNGFTYNMDWARIMPDSSGVPNEEGIQFYENVFKSLNENGIKPIPILYHWDTPLWLEEMGGVSNRIFIKYFIEFVEVVFKRLGKYTDIWYVNDENSTFTTSAYLDAYSPPLKSNPKEFWSAVHILNMTGALCKKSFIEAKKRGYIIETAILGIDHDWNPAIPYDKDDKEDILAAEIFNEYNLKLFLDPNILGTYPNCFWEEIKELGIEKIVEDGDMEILKQYPLDLIGWNYYRPAIIASPKRMEENIEWFNEPSFFITKKAWVVFPKNERYTDWKWLIKPEYLIPGARTLFERYNKPLMIIENGIGYFDKRKDGIVEDEYRIDFLNEHIIQVQKAIEEGIPFIGYSLWTYCDIFSPSGGYRKKYGLVGVDFEGGTLDRYPKASFNWYKSVIKNKSAVLDEIKYKKHIEDAKKDYKNNSLWK</sequence>
<dbReference type="GO" id="GO:0005829">
    <property type="term" value="C:cytosol"/>
    <property type="evidence" value="ECO:0007669"/>
    <property type="project" value="TreeGrafter"/>
</dbReference>
<dbReference type="AlphaFoldDB" id="A0A4V2NHX8"/>
<dbReference type="Proteomes" id="UP000294192">
    <property type="component" value="Unassembled WGS sequence"/>
</dbReference>
<comment type="similarity">
    <text evidence="2">Belongs to the glycosyl hydrolase 1 family.</text>
</comment>